<evidence type="ECO:0000256" key="1">
    <source>
        <dbReference type="ARBA" id="ARBA00000085"/>
    </source>
</evidence>
<evidence type="ECO:0000256" key="8">
    <source>
        <dbReference type="ARBA" id="ARBA00022741"/>
    </source>
</evidence>
<accession>A0A8J6NEC4</accession>
<keyword evidence="11 15" id="KW-1133">Transmembrane helix</keyword>
<sequence length="915" mass="102987">MPKIIKKNIAFKRPILISLGMALLVIFTFFGISTYFQWQGHFQTDQREKLANVDHLFDQLQHLDQRQIDILTDSIEHNQDLQNAYMARDRQQLQDLSLPLFTKMKSQYDITHFYYMTPDHNCFLRVHHPERHSDTIDRYTMKQASSTGTIAAGIELGPYGTLTLRVVRPWVINGKIKGYLELGREIEHITTELRNILGVDLIFLIHKEHLNQEKWLEGMKMLGRRGSWGEIAGHVVIDSTLPSIPQPVKEYISLSHNKKETLIRDVNIGNKTYRAGFLFLKDAQGKKVGEIIVHHDFTIGTAEHQLVHYMLGLCVLLALAVYGFFFIYTGRLQKSLQYAYDTLTGEIAVRKAAEEDLRKHEEHLDQKVKDRTASLIESNRKLQIEIEEREKTEDSLRQQETQLQLAKEEWQKSFNAMEEIVTIQDADMNIIRANKAAYQLFAPDESGLVGKKCYEIFRGTSNPCPHCPVVDSLQNKLTHSEMITHERLAKIFHVSAAPIYDKEGNLQYLVHVARDFTEKKKLEEDLSQAHKMEAIGTLAGGIAHDFNNIISAILGFAELVKLDAAEGKEIDDDLAQVITAALRAKDLTKQILTFSRKGPNILVPVNPSLVVNESIKLMRASLPSSIEIQQHIDADTGNILGDSVHIQQIVMNLCTNALHAMENQKGILSVSLERKELSTKDLSDQPDISPGPFIKLTVSDTGHGMNEATLARIFEPFYTSKEVGKGTGMGLAVIYGIVTGHNGFIKVTSNPGQGSSFAVYLPVLQEKTPAAADSPHDASEQHLPLFSGIQRILIVDDEPLLVKINQRLLEKLGYAITATTDSTEALEIFRAHPEQFDLLITDQTMPNLSGSELAKEVMKIKPSLPIIMCTGHSETVSKEEALSMGIKKYVFKPIQGDELTSSVWELLNEKEKPVN</sequence>
<evidence type="ECO:0000256" key="13">
    <source>
        <dbReference type="PROSITE-ProRule" id="PRU00169"/>
    </source>
</evidence>
<dbReference type="SMART" id="SM00388">
    <property type="entry name" value="HisKA"/>
    <property type="match status" value="1"/>
</dbReference>
<dbReference type="InterPro" id="IPR000700">
    <property type="entry name" value="PAS-assoc_C"/>
</dbReference>
<evidence type="ECO:0000256" key="5">
    <source>
        <dbReference type="ARBA" id="ARBA00022553"/>
    </source>
</evidence>
<dbReference type="EMBL" id="JACNJZ010000118">
    <property type="protein sequence ID" value="MBC8317952.1"/>
    <property type="molecule type" value="Genomic_DNA"/>
</dbReference>
<dbReference type="InterPro" id="IPR011006">
    <property type="entry name" value="CheY-like_superfamily"/>
</dbReference>
<keyword evidence="5 13" id="KW-0597">Phosphoprotein</keyword>
<evidence type="ECO:0000256" key="2">
    <source>
        <dbReference type="ARBA" id="ARBA00004651"/>
    </source>
</evidence>
<keyword evidence="15" id="KW-0472">Membrane</keyword>
<dbReference type="InterPro" id="IPR036097">
    <property type="entry name" value="HisK_dim/P_sf"/>
</dbReference>
<dbReference type="SUPFAM" id="SSF55785">
    <property type="entry name" value="PYP-like sensor domain (PAS domain)"/>
    <property type="match status" value="1"/>
</dbReference>
<dbReference type="PROSITE" id="PS50109">
    <property type="entry name" value="HIS_KIN"/>
    <property type="match status" value="1"/>
</dbReference>
<dbReference type="InterPro" id="IPR005467">
    <property type="entry name" value="His_kinase_dom"/>
</dbReference>
<organism evidence="19 20">
    <name type="scientific">Candidatus Desulfobia pelagia</name>
    <dbReference type="NCBI Taxonomy" id="2841692"/>
    <lineage>
        <taxon>Bacteria</taxon>
        <taxon>Pseudomonadati</taxon>
        <taxon>Thermodesulfobacteriota</taxon>
        <taxon>Desulfobulbia</taxon>
        <taxon>Desulfobulbales</taxon>
        <taxon>Desulfobulbaceae</taxon>
        <taxon>Candidatus Desulfobia</taxon>
    </lineage>
</organism>
<keyword evidence="6" id="KW-0808">Transferase</keyword>
<feature type="coiled-coil region" evidence="14">
    <location>
        <begin position="350"/>
        <end position="409"/>
    </location>
</feature>
<feature type="transmembrane region" description="Helical" evidence="15">
    <location>
        <begin position="306"/>
        <end position="328"/>
    </location>
</feature>
<dbReference type="SUPFAM" id="SSF103190">
    <property type="entry name" value="Sensory domain-like"/>
    <property type="match status" value="1"/>
</dbReference>
<evidence type="ECO:0000256" key="11">
    <source>
        <dbReference type="ARBA" id="ARBA00022989"/>
    </source>
</evidence>
<keyword evidence="12" id="KW-0902">Two-component regulatory system</keyword>
<protein>
    <recommendedName>
        <fullName evidence="3">histidine kinase</fullName>
        <ecNumber evidence="3">2.7.13.3</ecNumber>
    </recommendedName>
</protein>
<dbReference type="InterPro" id="IPR013656">
    <property type="entry name" value="PAS_4"/>
</dbReference>
<dbReference type="InterPro" id="IPR003594">
    <property type="entry name" value="HATPase_dom"/>
</dbReference>
<dbReference type="PANTHER" id="PTHR43065">
    <property type="entry name" value="SENSOR HISTIDINE KINASE"/>
    <property type="match status" value="1"/>
</dbReference>
<dbReference type="PROSITE" id="PS50110">
    <property type="entry name" value="RESPONSE_REGULATORY"/>
    <property type="match status" value="1"/>
</dbReference>
<dbReference type="Gene3D" id="3.30.450.20">
    <property type="entry name" value="PAS domain"/>
    <property type="match status" value="1"/>
</dbReference>
<feature type="domain" description="PAC" evidence="18">
    <location>
        <begin position="476"/>
        <end position="528"/>
    </location>
</feature>
<evidence type="ECO:0000259" key="18">
    <source>
        <dbReference type="PROSITE" id="PS50113"/>
    </source>
</evidence>
<dbReference type="SMART" id="SM00387">
    <property type="entry name" value="HATPase_c"/>
    <property type="match status" value="1"/>
</dbReference>
<keyword evidence="8" id="KW-0547">Nucleotide-binding</keyword>
<dbReference type="AlphaFoldDB" id="A0A8J6NEC4"/>
<name>A0A8J6NEC4_9BACT</name>
<evidence type="ECO:0000259" key="17">
    <source>
        <dbReference type="PROSITE" id="PS50110"/>
    </source>
</evidence>
<keyword evidence="4" id="KW-1003">Cell membrane</keyword>
<dbReference type="Pfam" id="PF00512">
    <property type="entry name" value="HisKA"/>
    <property type="match status" value="1"/>
</dbReference>
<dbReference type="CDD" id="cd17546">
    <property type="entry name" value="REC_hyHK_CKI1_RcsC-like"/>
    <property type="match status" value="1"/>
</dbReference>
<dbReference type="Proteomes" id="UP000614424">
    <property type="component" value="Unassembled WGS sequence"/>
</dbReference>
<evidence type="ECO:0000256" key="14">
    <source>
        <dbReference type="SAM" id="Coils"/>
    </source>
</evidence>
<dbReference type="Gene3D" id="3.30.565.10">
    <property type="entry name" value="Histidine kinase-like ATPase, C-terminal domain"/>
    <property type="match status" value="1"/>
</dbReference>
<keyword evidence="9" id="KW-0418">Kinase</keyword>
<dbReference type="SUPFAM" id="SSF52172">
    <property type="entry name" value="CheY-like"/>
    <property type="match status" value="1"/>
</dbReference>
<evidence type="ECO:0000256" key="4">
    <source>
        <dbReference type="ARBA" id="ARBA00022475"/>
    </source>
</evidence>
<evidence type="ECO:0000256" key="9">
    <source>
        <dbReference type="ARBA" id="ARBA00022777"/>
    </source>
</evidence>
<dbReference type="GO" id="GO:0005524">
    <property type="term" value="F:ATP binding"/>
    <property type="evidence" value="ECO:0007669"/>
    <property type="project" value="UniProtKB-KW"/>
</dbReference>
<feature type="domain" description="Histidine kinase" evidence="16">
    <location>
        <begin position="541"/>
        <end position="765"/>
    </location>
</feature>
<evidence type="ECO:0000259" key="16">
    <source>
        <dbReference type="PROSITE" id="PS50109"/>
    </source>
</evidence>
<evidence type="ECO:0000256" key="3">
    <source>
        <dbReference type="ARBA" id="ARBA00012438"/>
    </source>
</evidence>
<evidence type="ECO:0000313" key="19">
    <source>
        <dbReference type="EMBL" id="MBC8317952.1"/>
    </source>
</evidence>
<keyword evidence="7 15" id="KW-0812">Transmembrane</keyword>
<dbReference type="SMART" id="SM00448">
    <property type="entry name" value="REC"/>
    <property type="match status" value="1"/>
</dbReference>
<dbReference type="Pfam" id="PF00072">
    <property type="entry name" value="Response_reg"/>
    <property type="match status" value="1"/>
</dbReference>
<keyword evidence="10" id="KW-0067">ATP-binding</keyword>
<dbReference type="Gene3D" id="3.40.50.2300">
    <property type="match status" value="1"/>
</dbReference>
<dbReference type="InterPro" id="IPR001789">
    <property type="entry name" value="Sig_transdc_resp-reg_receiver"/>
</dbReference>
<dbReference type="InterPro" id="IPR029150">
    <property type="entry name" value="dCache_3"/>
</dbReference>
<evidence type="ECO:0000256" key="15">
    <source>
        <dbReference type="SAM" id="Phobius"/>
    </source>
</evidence>
<dbReference type="GO" id="GO:0000155">
    <property type="term" value="F:phosphorelay sensor kinase activity"/>
    <property type="evidence" value="ECO:0007669"/>
    <property type="project" value="InterPro"/>
</dbReference>
<evidence type="ECO:0000256" key="6">
    <source>
        <dbReference type="ARBA" id="ARBA00022679"/>
    </source>
</evidence>
<dbReference type="InterPro" id="IPR004358">
    <property type="entry name" value="Sig_transdc_His_kin-like_C"/>
</dbReference>
<dbReference type="Pfam" id="PF02518">
    <property type="entry name" value="HATPase_c"/>
    <property type="match status" value="1"/>
</dbReference>
<comment type="catalytic activity">
    <reaction evidence="1">
        <text>ATP + protein L-histidine = ADP + protein N-phospho-L-histidine.</text>
        <dbReference type="EC" id="2.7.13.3"/>
    </reaction>
</comment>
<dbReference type="InterPro" id="IPR003661">
    <property type="entry name" value="HisK_dim/P_dom"/>
</dbReference>
<dbReference type="SUPFAM" id="SSF55874">
    <property type="entry name" value="ATPase domain of HSP90 chaperone/DNA topoisomerase II/histidine kinase"/>
    <property type="match status" value="1"/>
</dbReference>
<evidence type="ECO:0000256" key="12">
    <source>
        <dbReference type="ARBA" id="ARBA00023012"/>
    </source>
</evidence>
<dbReference type="Pfam" id="PF08448">
    <property type="entry name" value="PAS_4"/>
    <property type="match status" value="1"/>
</dbReference>
<dbReference type="SUPFAM" id="SSF47384">
    <property type="entry name" value="Homodimeric domain of signal transducing histidine kinase"/>
    <property type="match status" value="1"/>
</dbReference>
<feature type="modified residue" description="4-aspartylphosphate" evidence="13">
    <location>
        <position position="842"/>
    </location>
</feature>
<evidence type="ECO:0000256" key="7">
    <source>
        <dbReference type="ARBA" id="ARBA00022692"/>
    </source>
</evidence>
<dbReference type="PROSITE" id="PS50113">
    <property type="entry name" value="PAC"/>
    <property type="match status" value="1"/>
</dbReference>
<dbReference type="InterPro" id="IPR035965">
    <property type="entry name" value="PAS-like_dom_sf"/>
</dbReference>
<proteinExistence type="predicted"/>
<gene>
    <name evidence="19" type="ORF">H8E41_08590</name>
</gene>
<dbReference type="InterPro" id="IPR029151">
    <property type="entry name" value="Sensor-like_sf"/>
</dbReference>
<reference evidence="19 20" key="1">
    <citation type="submission" date="2020-08" db="EMBL/GenBank/DDBJ databases">
        <title>Bridging the membrane lipid divide: bacteria of the FCB group superphylum have the potential to synthesize archaeal ether lipids.</title>
        <authorList>
            <person name="Villanueva L."/>
            <person name="Von Meijenfeldt F.A.B."/>
            <person name="Westbye A.B."/>
            <person name="Yadav S."/>
            <person name="Hopmans E.C."/>
            <person name="Dutilh B.E."/>
            <person name="Sinninghe Damste J.S."/>
        </authorList>
    </citation>
    <scope>NUCLEOTIDE SEQUENCE [LARGE SCALE GENOMIC DNA]</scope>
    <source>
        <strain evidence="19">NIOZ-UU47</strain>
    </source>
</reference>
<evidence type="ECO:0000313" key="20">
    <source>
        <dbReference type="Proteomes" id="UP000614424"/>
    </source>
</evidence>
<comment type="caution">
    <text evidence="19">The sequence shown here is derived from an EMBL/GenBank/DDBJ whole genome shotgun (WGS) entry which is preliminary data.</text>
</comment>
<dbReference type="InterPro" id="IPR036890">
    <property type="entry name" value="HATPase_C_sf"/>
</dbReference>
<dbReference type="PANTHER" id="PTHR43065:SF46">
    <property type="entry name" value="C4-DICARBOXYLATE TRANSPORT SENSOR PROTEIN DCTB"/>
    <property type="match status" value="1"/>
</dbReference>
<dbReference type="PRINTS" id="PR00344">
    <property type="entry name" value="BCTRLSENSOR"/>
</dbReference>
<feature type="transmembrane region" description="Helical" evidence="15">
    <location>
        <begin position="15"/>
        <end position="38"/>
    </location>
</feature>
<dbReference type="Gene3D" id="1.10.287.130">
    <property type="match status" value="1"/>
</dbReference>
<evidence type="ECO:0000256" key="10">
    <source>
        <dbReference type="ARBA" id="ARBA00022840"/>
    </source>
</evidence>
<dbReference type="EC" id="2.7.13.3" evidence="3"/>
<dbReference type="Pfam" id="PF14827">
    <property type="entry name" value="dCache_3"/>
    <property type="match status" value="1"/>
</dbReference>
<dbReference type="GO" id="GO:0005886">
    <property type="term" value="C:plasma membrane"/>
    <property type="evidence" value="ECO:0007669"/>
    <property type="project" value="UniProtKB-SubCell"/>
</dbReference>
<feature type="domain" description="Response regulatory" evidence="17">
    <location>
        <begin position="791"/>
        <end position="907"/>
    </location>
</feature>
<dbReference type="CDD" id="cd00082">
    <property type="entry name" value="HisKA"/>
    <property type="match status" value="1"/>
</dbReference>
<comment type="subcellular location">
    <subcellularLocation>
        <location evidence="2">Cell membrane</location>
        <topology evidence="2">Multi-pass membrane protein</topology>
    </subcellularLocation>
</comment>
<keyword evidence="14" id="KW-0175">Coiled coil</keyword>